<dbReference type="Proteomes" id="UP000267128">
    <property type="component" value="Unassembled WGS sequence"/>
</dbReference>
<protein>
    <recommendedName>
        <fullName evidence="4">Secreted protein</fullName>
    </recommendedName>
</protein>
<dbReference type="AlphaFoldDB" id="A0A3N0CNB6"/>
<comment type="caution">
    <text evidence="2">The sequence shown here is derived from an EMBL/GenBank/DDBJ whole genome shotgun (WGS) entry which is preliminary data.</text>
</comment>
<organism evidence="2 3">
    <name type="scientific">Nocardioides marmoriginsengisoli</name>
    <dbReference type="NCBI Taxonomy" id="661483"/>
    <lineage>
        <taxon>Bacteria</taxon>
        <taxon>Bacillati</taxon>
        <taxon>Actinomycetota</taxon>
        <taxon>Actinomycetes</taxon>
        <taxon>Propionibacteriales</taxon>
        <taxon>Nocardioidaceae</taxon>
        <taxon>Nocardioides</taxon>
    </lineage>
</organism>
<accession>A0A3N0CNB6</accession>
<reference evidence="2 3" key="1">
    <citation type="submission" date="2018-11" db="EMBL/GenBank/DDBJ databases">
        <authorList>
            <person name="Li F."/>
        </authorList>
    </citation>
    <scope>NUCLEOTIDE SEQUENCE [LARGE SCALE GENOMIC DNA]</scope>
    <source>
        <strain evidence="2 3">Gsoil 097</strain>
    </source>
</reference>
<keyword evidence="3" id="KW-1185">Reference proteome</keyword>
<feature type="chain" id="PRO_5018327807" description="Secreted protein" evidence="1">
    <location>
        <begin position="30"/>
        <end position="248"/>
    </location>
</feature>
<dbReference type="RefSeq" id="WP_148046024.1">
    <property type="nucleotide sequence ID" value="NZ_RJSE01000003.1"/>
</dbReference>
<dbReference type="OrthoDB" id="3831092at2"/>
<proteinExistence type="predicted"/>
<evidence type="ECO:0000313" key="3">
    <source>
        <dbReference type="Proteomes" id="UP000267128"/>
    </source>
</evidence>
<feature type="signal peptide" evidence="1">
    <location>
        <begin position="1"/>
        <end position="29"/>
    </location>
</feature>
<evidence type="ECO:0008006" key="4">
    <source>
        <dbReference type="Google" id="ProtNLM"/>
    </source>
</evidence>
<keyword evidence="1" id="KW-0732">Signal</keyword>
<name>A0A3N0CNB6_9ACTN</name>
<evidence type="ECO:0000256" key="1">
    <source>
        <dbReference type="SAM" id="SignalP"/>
    </source>
</evidence>
<evidence type="ECO:0000313" key="2">
    <source>
        <dbReference type="EMBL" id="RNL64840.1"/>
    </source>
</evidence>
<dbReference type="EMBL" id="RJSE01000003">
    <property type="protein sequence ID" value="RNL64840.1"/>
    <property type="molecule type" value="Genomic_DNA"/>
</dbReference>
<gene>
    <name evidence="2" type="ORF">EFK50_02290</name>
</gene>
<sequence length="248" mass="24653">MQLKKHSRKAVLAAVAIAGIGAVAGPALATGSSYTVAVGGSTVAATHTASAVADPIVTSPATTRRVEFKVKNNAGTIIKMGCNGVSGTGIVNSGSGITDIGEIRTSAWTSCAGPGGILNVTQVGTWKIHGTGAVTPAQTDVIAGHVENVRAHVESPTGICKFDVAGNPTGTIPGSARGTVDEATQKLSVLESGFVGNLYVYNVVGCLGQIQSGNVADMVGYTTSTGTVLPANLSLTVPDGPVNGISTP</sequence>